<dbReference type="AlphaFoldDB" id="A0AAV3RDD9"/>
<dbReference type="EMBL" id="BAABME010009060">
    <property type="protein sequence ID" value="GAA0174397.1"/>
    <property type="molecule type" value="Genomic_DNA"/>
</dbReference>
<feature type="region of interest" description="Disordered" evidence="1">
    <location>
        <begin position="45"/>
        <end position="67"/>
    </location>
</feature>
<accession>A0AAV3RDD9</accession>
<evidence type="ECO:0000256" key="1">
    <source>
        <dbReference type="SAM" id="MobiDB-lite"/>
    </source>
</evidence>
<name>A0AAV3RDD9_LITER</name>
<feature type="compositionally biased region" description="Polar residues" evidence="1">
    <location>
        <begin position="48"/>
        <end position="61"/>
    </location>
</feature>
<evidence type="ECO:0000313" key="3">
    <source>
        <dbReference type="Proteomes" id="UP001454036"/>
    </source>
</evidence>
<organism evidence="2 3">
    <name type="scientific">Lithospermum erythrorhizon</name>
    <name type="common">Purple gromwell</name>
    <name type="synonym">Lithospermum officinale var. erythrorhizon</name>
    <dbReference type="NCBI Taxonomy" id="34254"/>
    <lineage>
        <taxon>Eukaryota</taxon>
        <taxon>Viridiplantae</taxon>
        <taxon>Streptophyta</taxon>
        <taxon>Embryophyta</taxon>
        <taxon>Tracheophyta</taxon>
        <taxon>Spermatophyta</taxon>
        <taxon>Magnoliopsida</taxon>
        <taxon>eudicotyledons</taxon>
        <taxon>Gunneridae</taxon>
        <taxon>Pentapetalae</taxon>
        <taxon>asterids</taxon>
        <taxon>lamiids</taxon>
        <taxon>Boraginales</taxon>
        <taxon>Boraginaceae</taxon>
        <taxon>Boraginoideae</taxon>
        <taxon>Lithospermeae</taxon>
        <taxon>Lithospermum</taxon>
    </lineage>
</organism>
<proteinExistence type="predicted"/>
<gene>
    <name evidence="2" type="ORF">LIER_27794</name>
</gene>
<reference evidence="2 3" key="1">
    <citation type="submission" date="2024-01" db="EMBL/GenBank/DDBJ databases">
        <title>The complete chloroplast genome sequence of Lithospermum erythrorhizon: insights into the phylogenetic relationship among Boraginaceae species and the maternal lineages of purple gromwells.</title>
        <authorList>
            <person name="Okada T."/>
            <person name="Watanabe K."/>
        </authorList>
    </citation>
    <scope>NUCLEOTIDE SEQUENCE [LARGE SCALE GENOMIC DNA]</scope>
</reference>
<protein>
    <submittedName>
        <fullName evidence="2">Uncharacterized protein</fullName>
    </submittedName>
</protein>
<evidence type="ECO:0000313" key="2">
    <source>
        <dbReference type="EMBL" id="GAA0174397.1"/>
    </source>
</evidence>
<dbReference type="Proteomes" id="UP001454036">
    <property type="component" value="Unassembled WGS sequence"/>
</dbReference>
<comment type="caution">
    <text evidence="2">The sequence shown here is derived from an EMBL/GenBank/DDBJ whole genome shotgun (WGS) entry which is preliminary data.</text>
</comment>
<sequence>MFIRFKNRVEKLTTNLIGKSRGSGLIEVENLGVSNPHIMPDVPDESCDTNSHASCSTSNLQVDKPRKSKRARVEKTFGDEFITNFF</sequence>
<keyword evidence="3" id="KW-1185">Reference proteome</keyword>